<protein>
    <submittedName>
        <fullName evidence="8">Gluconate transporter</fullName>
    </submittedName>
</protein>
<evidence type="ECO:0000256" key="7">
    <source>
        <dbReference type="SAM" id="Phobius"/>
    </source>
</evidence>
<feature type="transmembrane region" description="Helical" evidence="7">
    <location>
        <begin position="7"/>
        <end position="24"/>
    </location>
</feature>
<feature type="transmembrane region" description="Helical" evidence="7">
    <location>
        <begin position="146"/>
        <end position="164"/>
    </location>
</feature>
<keyword evidence="6 7" id="KW-0472">Membrane</keyword>
<proteinExistence type="predicted"/>
<evidence type="ECO:0000256" key="3">
    <source>
        <dbReference type="ARBA" id="ARBA00022475"/>
    </source>
</evidence>
<gene>
    <name evidence="8" type="ORF">MBEHAL_0980</name>
</gene>
<keyword evidence="5 7" id="KW-1133">Transmembrane helix</keyword>
<dbReference type="GO" id="GO:0015128">
    <property type="term" value="F:gluconate transmembrane transporter activity"/>
    <property type="evidence" value="ECO:0007669"/>
    <property type="project" value="InterPro"/>
</dbReference>
<evidence type="ECO:0000256" key="6">
    <source>
        <dbReference type="ARBA" id="ARBA00023136"/>
    </source>
</evidence>
<dbReference type="PANTHER" id="PTHR30354">
    <property type="entry name" value="GNT FAMILY GLUCONATE TRANSPORTER"/>
    <property type="match status" value="1"/>
</dbReference>
<dbReference type="EMBL" id="BATA01000017">
    <property type="protein sequence ID" value="GAD52220.1"/>
    <property type="molecule type" value="Genomic_DNA"/>
</dbReference>
<feature type="transmembrane region" description="Helical" evidence="7">
    <location>
        <begin position="184"/>
        <end position="207"/>
    </location>
</feature>
<accession>U2YT82</accession>
<dbReference type="GO" id="GO:0005886">
    <property type="term" value="C:plasma membrane"/>
    <property type="evidence" value="ECO:0007669"/>
    <property type="project" value="UniProtKB-SubCell"/>
</dbReference>
<keyword evidence="9" id="KW-1185">Reference proteome</keyword>
<keyword evidence="4 7" id="KW-0812">Transmembrane</keyword>
<organism evidence="8 9">
    <name type="scientific">Halarchaeum acidiphilum MH1-52-1</name>
    <dbReference type="NCBI Taxonomy" id="1261545"/>
    <lineage>
        <taxon>Archaea</taxon>
        <taxon>Methanobacteriati</taxon>
        <taxon>Methanobacteriota</taxon>
        <taxon>Stenosarchaea group</taxon>
        <taxon>Halobacteria</taxon>
        <taxon>Halobacteriales</taxon>
        <taxon>Halobacteriaceae</taxon>
    </lineage>
</organism>
<feature type="transmembrane region" description="Helical" evidence="7">
    <location>
        <begin position="30"/>
        <end position="48"/>
    </location>
</feature>
<keyword evidence="3" id="KW-1003">Cell membrane</keyword>
<evidence type="ECO:0000256" key="5">
    <source>
        <dbReference type="ARBA" id="ARBA00022989"/>
    </source>
</evidence>
<dbReference type="Proteomes" id="UP000016986">
    <property type="component" value="Unassembled WGS sequence"/>
</dbReference>
<comment type="subcellular location">
    <subcellularLocation>
        <location evidence="1">Cell membrane</location>
        <topology evidence="1">Multi-pass membrane protein</topology>
    </subcellularLocation>
</comment>
<evidence type="ECO:0000313" key="9">
    <source>
        <dbReference type="Proteomes" id="UP000016986"/>
    </source>
</evidence>
<feature type="transmembrane region" description="Helical" evidence="7">
    <location>
        <begin position="109"/>
        <end position="134"/>
    </location>
</feature>
<dbReference type="Pfam" id="PF02447">
    <property type="entry name" value="GntP_permease"/>
    <property type="match status" value="1"/>
</dbReference>
<dbReference type="PANTHER" id="PTHR30354:SF22">
    <property type="entry name" value="HIGH-AFFINITY GLUCONATE TRANSPORTER"/>
    <property type="match status" value="1"/>
</dbReference>
<comment type="caution">
    <text evidence="8">The sequence shown here is derived from an EMBL/GenBank/DDBJ whole genome shotgun (WGS) entry which is preliminary data.</text>
</comment>
<dbReference type="eggNOG" id="arCOG04923">
    <property type="taxonomic scope" value="Archaea"/>
</dbReference>
<dbReference type="AlphaFoldDB" id="U2YT82"/>
<reference evidence="8 9" key="1">
    <citation type="submission" date="2013-09" db="EMBL/GenBank/DDBJ databases">
        <title>Whole genome sequencing of Halarchaeum acidiphilum strain MH1-52-1.</title>
        <authorList>
            <person name="Shimane Y."/>
            <person name="Minegishi H."/>
            <person name="Nishi S."/>
            <person name="Echigo A."/>
            <person name="Shuto A."/>
            <person name="Konishi M."/>
            <person name="Ito T."/>
            <person name="Ohkuma M."/>
            <person name="Ohta Y."/>
            <person name="Nagano Y."/>
            <person name="Tsubouchi T."/>
            <person name="Mori K."/>
            <person name="Usui K."/>
            <person name="Kamekura M."/>
            <person name="Usami R."/>
            <person name="Takaki Y."/>
            <person name="Hatada Y."/>
        </authorList>
    </citation>
    <scope>NUCLEOTIDE SEQUENCE [LARGE SCALE GENOMIC DNA]</scope>
    <source>
        <strain evidence="8 9">JCM 16109</strain>
    </source>
</reference>
<evidence type="ECO:0000256" key="1">
    <source>
        <dbReference type="ARBA" id="ARBA00004651"/>
    </source>
</evidence>
<evidence type="ECO:0000313" key="8">
    <source>
        <dbReference type="EMBL" id="GAD52220.1"/>
    </source>
</evidence>
<sequence>MVAALPPITAFAVGVAVVVLLLVVWDLPAFVGLVIAALLVGTTNAYFLPDVAFGNVPGNVATAFGNNMAGIGIPILMAAIIGKSMLESGAADRIVRSFRSTLSDENVDFALWGSSSFLAIPVFFDNVFYLMAPLARSMRARIGKNYALYLVVVGAGAATTHVFVPPTPGPLAVADQLSQGGQSILGTTIVVGLATAIPSALVAGIVYGRFLNARIDIPLRDAMGTSAEELEERAQRESDALPSFAESGLPIAAAIVLVASNTIVSSFGDAIPSCRTTRRSPPSSATRTSR</sequence>
<name>U2YT82_9EURY</name>
<evidence type="ECO:0000256" key="2">
    <source>
        <dbReference type="ARBA" id="ARBA00022448"/>
    </source>
</evidence>
<evidence type="ECO:0000256" key="4">
    <source>
        <dbReference type="ARBA" id="ARBA00022692"/>
    </source>
</evidence>
<dbReference type="InterPro" id="IPR003474">
    <property type="entry name" value="Glcn_transporter"/>
</dbReference>
<keyword evidence="2" id="KW-0813">Transport</keyword>
<feature type="transmembrane region" description="Helical" evidence="7">
    <location>
        <begin position="60"/>
        <end position="81"/>
    </location>
</feature>